<dbReference type="Gene3D" id="6.20.200.20">
    <property type="match status" value="2"/>
</dbReference>
<feature type="domain" description="VWFC" evidence="2">
    <location>
        <begin position="38"/>
        <end position="96"/>
    </location>
</feature>
<keyword evidence="1" id="KW-0732">Signal</keyword>
<dbReference type="Pfam" id="PF00093">
    <property type="entry name" value="VWC"/>
    <property type="match status" value="1"/>
</dbReference>
<dbReference type="AlphaFoldDB" id="A0A9Q0YDZ0"/>
<sequence>MLCVFILLAVIATSICQPQEIGYDYSYYQYSISFENRKPCFYMGEIFFHGSTWKPLPCAECRCLDGNSHCQFHTCPEIECQGELKRRARKCCPTCHGKVISKTSVDYCFWRGITYEHGESFTLNPCTDCKCTKGKGSCVVRSCPPLPCSDPVIDEKKCCPECP</sequence>
<feature type="domain" description="VWFC" evidence="2">
    <location>
        <begin position="106"/>
        <end position="163"/>
    </location>
</feature>
<comment type="caution">
    <text evidence="3">The sequence shown here is derived from an EMBL/GenBank/DDBJ whole genome shotgun (WGS) entry which is preliminary data.</text>
</comment>
<dbReference type="PANTHER" id="PTHR46439">
    <property type="entry name" value="CYSTEINE-RICH MOTOR NEURON 1 PROTEIN"/>
    <property type="match status" value="1"/>
</dbReference>
<gene>
    <name evidence="3" type="ORF">HOLleu_40870</name>
</gene>
<dbReference type="OrthoDB" id="8173378at2759"/>
<reference evidence="3" key="1">
    <citation type="submission" date="2021-10" db="EMBL/GenBank/DDBJ databases">
        <title>Tropical sea cucumber genome reveals ecological adaptation and Cuvierian tubules defense mechanism.</title>
        <authorList>
            <person name="Chen T."/>
        </authorList>
    </citation>
    <scope>NUCLEOTIDE SEQUENCE</scope>
    <source>
        <strain evidence="3">Nanhai2018</strain>
        <tissue evidence="3">Muscle</tissue>
    </source>
</reference>
<accession>A0A9Q0YDZ0</accession>
<evidence type="ECO:0000259" key="2">
    <source>
        <dbReference type="PROSITE" id="PS50184"/>
    </source>
</evidence>
<dbReference type="EMBL" id="JAIZAY010000022">
    <property type="protein sequence ID" value="KAJ8021098.1"/>
    <property type="molecule type" value="Genomic_DNA"/>
</dbReference>
<evidence type="ECO:0000313" key="4">
    <source>
        <dbReference type="Proteomes" id="UP001152320"/>
    </source>
</evidence>
<dbReference type="Proteomes" id="UP001152320">
    <property type="component" value="Chromosome 22"/>
</dbReference>
<evidence type="ECO:0000256" key="1">
    <source>
        <dbReference type="SAM" id="SignalP"/>
    </source>
</evidence>
<dbReference type="PROSITE" id="PS50184">
    <property type="entry name" value="VWFC_2"/>
    <property type="match status" value="2"/>
</dbReference>
<dbReference type="InterPro" id="IPR001007">
    <property type="entry name" value="VWF_dom"/>
</dbReference>
<dbReference type="SMART" id="SM00214">
    <property type="entry name" value="VWC"/>
    <property type="match status" value="2"/>
</dbReference>
<feature type="chain" id="PRO_5040402886" evidence="1">
    <location>
        <begin position="19"/>
        <end position="163"/>
    </location>
</feature>
<keyword evidence="4" id="KW-1185">Reference proteome</keyword>
<proteinExistence type="predicted"/>
<evidence type="ECO:0000313" key="3">
    <source>
        <dbReference type="EMBL" id="KAJ8021098.1"/>
    </source>
</evidence>
<dbReference type="InterPro" id="IPR052624">
    <property type="entry name" value="CRIM1"/>
</dbReference>
<protein>
    <submittedName>
        <fullName evidence="3">Cysteine-rich motor neuron 1 protein</fullName>
    </submittedName>
</protein>
<dbReference type="PROSITE" id="PS01208">
    <property type="entry name" value="VWFC_1"/>
    <property type="match status" value="2"/>
</dbReference>
<dbReference type="Pfam" id="PF23334">
    <property type="entry name" value="VWC2L_2nd"/>
    <property type="match status" value="1"/>
</dbReference>
<organism evidence="3 4">
    <name type="scientific">Holothuria leucospilota</name>
    <name type="common">Black long sea cucumber</name>
    <name type="synonym">Mertensiothuria leucospilota</name>
    <dbReference type="NCBI Taxonomy" id="206669"/>
    <lineage>
        <taxon>Eukaryota</taxon>
        <taxon>Metazoa</taxon>
        <taxon>Echinodermata</taxon>
        <taxon>Eleutherozoa</taxon>
        <taxon>Echinozoa</taxon>
        <taxon>Holothuroidea</taxon>
        <taxon>Aspidochirotacea</taxon>
        <taxon>Aspidochirotida</taxon>
        <taxon>Holothuriidae</taxon>
        <taxon>Holothuria</taxon>
    </lineage>
</organism>
<dbReference type="SUPFAM" id="SSF57603">
    <property type="entry name" value="FnI-like domain"/>
    <property type="match status" value="2"/>
</dbReference>
<feature type="signal peptide" evidence="1">
    <location>
        <begin position="1"/>
        <end position="18"/>
    </location>
</feature>
<name>A0A9Q0YDZ0_HOLLE</name>